<dbReference type="PANTHER" id="PTHR13696:SF99">
    <property type="entry name" value="COBYRINIC ACID AC-DIAMIDE SYNTHASE"/>
    <property type="match status" value="1"/>
</dbReference>
<feature type="domain" description="AAA" evidence="1">
    <location>
        <begin position="22"/>
        <end position="198"/>
    </location>
</feature>
<organism evidence="2 3">
    <name type="scientific">Paenarthrobacter aromaticivorans</name>
    <dbReference type="NCBI Taxonomy" id="2849150"/>
    <lineage>
        <taxon>Bacteria</taxon>
        <taxon>Bacillati</taxon>
        <taxon>Actinomycetota</taxon>
        <taxon>Actinomycetes</taxon>
        <taxon>Micrococcales</taxon>
        <taxon>Micrococcaceae</taxon>
        <taxon>Paenarthrobacter</taxon>
    </lineage>
</organism>
<comment type="caution">
    <text evidence="2">The sequence shown here is derived from an EMBL/GenBank/DDBJ whole genome shotgun (WGS) entry which is preliminary data.</text>
</comment>
<evidence type="ECO:0000259" key="1">
    <source>
        <dbReference type="Pfam" id="PF13614"/>
    </source>
</evidence>
<sequence length="314" mass="33703">MARSSLQSPASPPRIQARAIERVVSFANGKGGVGKTTTAANVGGYVALAGSKVLMVDLDPQGDLARDLGYERQSGRELFQALIAGTTPLILHDVRENLDVIPGGQELEDIQGLMVSRSSRSDAADFGDMLYAVLAPLADDYDLILIDTPPGERVLVEGAFAISSAVVIPTKSDDASIDGVERIARRFMAVRDKNPSLQLAGIVLFGVGPRSMRLERSVRDTLTEMLGEVAPVFETRIRSLESASADARRKGLLFHELEGAVTDAQKKRLKALRAGEKPTDGFFSRNAGGLAEEFEQLTGEILARLNAIESEELA</sequence>
<gene>
    <name evidence="2" type="ORF">KSW38_16395</name>
</gene>
<dbReference type="Proteomes" id="UP000824166">
    <property type="component" value="Unassembled WGS sequence"/>
</dbReference>
<evidence type="ECO:0000313" key="2">
    <source>
        <dbReference type="EMBL" id="MBU8867868.1"/>
    </source>
</evidence>
<dbReference type="InterPro" id="IPR025669">
    <property type="entry name" value="AAA_dom"/>
</dbReference>
<proteinExistence type="predicted"/>
<name>A0ABS6I817_9MICC</name>
<accession>A0ABS6I817</accession>
<dbReference type="Pfam" id="PF13614">
    <property type="entry name" value="AAA_31"/>
    <property type="match status" value="1"/>
</dbReference>
<dbReference type="CDD" id="cd02042">
    <property type="entry name" value="ParAB_family"/>
    <property type="match status" value="1"/>
</dbReference>
<dbReference type="InterPro" id="IPR050678">
    <property type="entry name" value="DNA_Partitioning_ATPase"/>
</dbReference>
<reference evidence="2 3" key="1">
    <citation type="submission" date="2021-06" db="EMBL/GenBank/DDBJ databases">
        <authorList>
            <person name="Jeong J.W."/>
        </authorList>
    </citation>
    <scope>NUCLEOTIDE SEQUENCE [LARGE SCALE GENOMIC DNA]</scope>
    <source>
        <strain evidence="2 3">MMS21-TAE1-1</strain>
    </source>
</reference>
<dbReference type="EMBL" id="JAHOPC010000010">
    <property type="protein sequence ID" value="MBU8867868.1"/>
    <property type="molecule type" value="Genomic_DNA"/>
</dbReference>
<keyword evidence="3" id="KW-1185">Reference proteome</keyword>
<dbReference type="RefSeq" id="WP_216925986.1">
    <property type="nucleotide sequence ID" value="NZ_JAHOPC010000010.1"/>
</dbReference>
<evidence type="ECO:0000313" key="3">
    <source>
        <dbReference type="Proteomes" id="UP000824166"/>
    </source>
</evidence>
<dbReference type="PANTHER" id="PTHR13696">
    <property type="entry name" value="P-LOOP CONTAINING NUCLEOSIDE TRIPHOSPHATE HYDROLASE"/>
    <property type="match status" value="1"/>
</dbReference>
<protein>
    <submittedName>
        <fullName evidence="2">ParA family protein</fullName>
    </submittedName>
</protein>